<gene>
    <name evidence="1" type="ORF">DPMN_083630</name>
</gene>
<keyword evidence="2" id="KW-1185">Reference proteome</keyword>
<organism evidence="1 2">
    <name type="scientific">Dreissena polymorpha</name>
    <name type="common">Zebra mussel</name>
    <name type="synonym">Mytilus polymorpha</name>
    <dbReference type="NCBI Taxonomy" id="45954"/>
    <lineage>
        <taxon>Eukaryota</taxon>
        <taxon>Metazoa</taxon>
        <taxon>Spiralia</taxon>
        <taxon>Lophotrochozoa</taxon>
        <taxon>Mollusca</taxon>
        <taxon>Bivalvia</taxon>
        <taxon>Autobranchia</taxon>
        <taxon>Heteroconchia</taxon>
        <taxon>Euheterodonta</taxon>
        <taxon>Imparidentia</taxon>
        <taxon>Neoheterodontei</taxon>
        <taxon>Myida</taxon>
        <taxon>Dreissenoidea</taxon>
        <taxon>Dreissenidae</taxon>
        <taxon>Dreissena</taxon>
    </lineage>
</organism>
<evidence type="ECO:0000313" key="2">
    <source>
        <dbReference type="Proteomes" id="UP000828390"/>
    </source>
</evidence>
<name>A0A9D3YCX8_DREPO</name>
<accession>A0A9D3YCX8</accession>
<dbReference type="EMBL" id="JAIWYP010000016">
    <property type="protein sequence ID" value="KAH3696165.1"/>
    <property type="molecule type" value="Genomic_DNA"/>
</dbReference>
<sequence>MFTGIVIGYAFFGYIESVHISLSTTAAYGGTFIIQWRVTTAAQLLTNSDKQSSFTNKKTNVCKLETVT</sequence>
<proteinExistence type="predicted"/>
<dbReference type="Proteomes" id="UP000828390">
    <property type="component" value="Unassembled WGS sequence"/>
</dbReference>
<comment type="caution">
    <text evidence="1">The sequence shown here is derived from an EMBL/GenBank/DDBJ whole genome shotgun (WGS) entry which is preliminary data.</text>
</comment>
<reference evidence="1" key="2">
    <citation type="submission" date="2020-11" db="EMBL/GenBank/DDBJ databases">
        <authorList>
            <person name="McCartney M.A."/>
            <person name="Auch B."/>
            <person name="Kono T."/>
            <person name="Mallez S."/>
            <person name="Becker A."/>
            <person name="Gohl D.M."/>
            <person name="Silverstein K.A.T."/>
            <person name="Koren S."/>
            <person name="Bechman K.B."/>
            <person name="Herman A."/>
            <person name="Abrahante J.E."/>
            <person name="Garbe J."/>
        </authorList>
    </citation>
    <scope>NUCLEOTIDE SEQUENCE</scope>
    <source>
        <strain evidence="1">Duluth1</strain>
        <tissue evidence="1">Whole animal</tissue>
    </source>
</reference>
<dbReference type="AlphaFoldDB" id="A0A9D3YCX8"/>
<protein>
    <submittedName>
        <fullName evidence="1">Uncharacterized protein</fullName>
    </submittedName>
</protein>
<reference evidence="1" key="1">
    <citation type="journal article" date="2019" name="bioRxiv">
        <title>The Genome of the Zebra Mussel, Dreissena polymorpha: A Resource for Invasive Species Research.</title>
        <authorList>
            <person name="McCartney M.A."/>
            <person name="Auch B."/>
            <person name="Kono T."/>
            <person name="Mallez S."/>
            <person name="Zhang Y."/>
            <person name="Obille A."/>
            <person name="Becker A."/>
            <person name="Abrahante J.E."/>
            <person name="Garbe J."/>
            <person name="Badalamenti J.P."/>
            <person name="Herman A."/>
            <person name="Mangelson H."/>
            <person name="Liachko I."/>
            <person name="Sullivan S."/>
            <person name="Sone E.D."/>
            <person name="Koren S."/>
            <person name="Silverstein K.A.T."/>
            <person name="Beckman K.B."/>
            <person name="Gohl D.M."/>
        </authorList>
    </citation>
    <scope>NUCLEOTIDE SEQUENCE</scope>
    <source>
        <strain evidence="1">Duluth1</strain>
        <tissue evidence="1">Whole animal</tissue>
    </source>
</reference>
<evidence type="ECO:0000313" key="1">
    <source>
        <dbReference type="EMBL" id="KAH3696165.1"/>
    </source>
</evidence>